<protein>
    <submittedName>
        <fullName evidence="1">Uncharacterized protein</fullName>
    </submittedName>
</protein>
<accession>A0AC11D0N4</accession>
<sequence length="164" mass="16967">MDRKMIFVLLLSGYIFTKPVATQTSGTSGTLDSPAETSATSAIPSATSLAPEHTTVKTTTRGYIFTKPVATQTSGTSGALDSPAKPATSPGPAVNTPPGGPIPVLEHSLSQSVTVVIIFAVIAAIIGIIVGCASLISLLRRRYREQTSAPKTSEQVEEIEDSAP</sequence>
<name>A0AC11D0N4_SHEEP</name>
<reference evidence="1" key="1">
    <citation type="submission" date="2020-11" db="EMBL/GenBank/DDBJ databases">
        <authorList>
            <person name="Davenport K.M."/>
            <person name="Bickhart D.M."/>
            <person name="Smith T.P.L."/>
            <person name="Murdoch B.M."/>
            <person name="Rosen B.D."/>
        </authorList>
    </citation>
    <scope>NUCLEOTIDE SEQUENCE [LARGE SCALE GENOMIC DNA]</scope>
    <source>
        <strain evidence="1">OAR_USU_Benz2616</strain>
    </source>
</reference>
<organism evidence="1">
    <name type="scientific">Ovis aries</name>
    <name type="common">Sheep</name>
    <dbReference type="NCBI Taxonomy" id="9940"/>
    <lineage>
        <taxon>Eukaryota</taxon>
        <taxon>Metazoa</taxon>
        <taxon>Chordata</taxon>
        <taxon>Craniata</taxon>
        <taxon>Vertebrata</taxon>
        <taxon>Euteleostomi</taxon>
        <taxon>Mammalia</taxon>
        <taxon>Eutheria</taxon>
        <taxon>Laurasiatheria</taxon>
        <taxon>Artiodactyla</taxon>
        <taxon>Ruminantia</taxon>
        <taxon>Pecora</taxon>
        <taxon>Bovidae</taxon>
        <taxon>Caprinae</taxon>
        <taxon>Ovis</taxon>
    </lineage>
</organism>
<evidence type="ECO:0000313" key="1">
    <source>
        <dbReference type="Ensembl" id="ENSOARP00020038208.1"/>
    </source>
</evidence>
<proteinExistence type="predicted"/>
<reference evidence="1" key="2">
    <citation type="submission" date="2025-08" db="UniProtKB">
        <authorList>
            <consortium name="Ensembl"/>
        </authorList>
    </citation>
    <scope>IDENTIFICATION</scope>
</reference>
<dbReference type="Ensembl" id="ENSOART00020067464.1">
    <property type="protein sequence ID" value="ENSOARP00020038208.1"/>
    <property type="gene ID" value="ENSOARG00020037486.1"/>
</dbReference>
<reference evidence="1" key="3">
    <citation type="submission" date="2025-09" db="UniProtKB">
        <authorList>
            <consortium name="Ensembl"/>
        </authorList>
    </citation>
    <scope>IDENTIFICATION</scope>
</reference>